<evidence type="ECO:0000256" key="1">
    <source>
        <dbReference type="SAM" id="SignalP"/>
    </source>
</evidence>
<keyword evidence="3" id="KW-1185">Reference proteome</keyword>
<comment type="caution">
    <text evidence="2">The sequence shown here is derived from an EMBL/GenBank/DDBJ whole genome shotgun (WGS) entry which is preliminary data.</text>
</comment>
<reference evidence="3" key="1">
    <citation type="journal article" date="2017" name="Nat. Microbiol.">
        <title>Global analysis of biosynthetic gene clusters reveals vast potential of secondary metabolite production in Penicillium species.</title>
        <authorList>
            <person name="Nielsen J.C."/>
            <person name="Grijseels S."/>
            <person name="Prigent S."/>
            <person name="Ji B."/>
            <person name="Dainat J."/>
            <person name="Nielsen K.F."/>
            <person name="Frisvad J.C."/>
            <person name="Workman M."/>
            <person name="Nielsen J."/>
        </authorList>
    </citation>
    <scope>NUCLEOTIDE SEQUENCE [LARGE SCALE GENOMIC DNA]</scope>
    <source>
        <strain evidence="3">IBT 31811</strain>
    </source>
</reference>
<gene>
    <name evidence="2" type="ORF">PENANT_c006G04052</name>
</gene>
<protein>
    <recommendedName>
        <fullName evidence="4">Ecp2 effector protein domain-containing protein</fullName>
    </recommendedName>
</protein>
<evidence type="ECO:0000313" key="3">
    <source>
        <dbReference type="Proteomes" id="UP000191672"/>
    </source>
</evidence>
<name>A0A1V6QD38_9EURO</name>
<feature type="chain" id="PRO_5010706831" description="Ecp2 effector protein domain-containing protein" evidence="1">
    <location>
        <begin position="19"/>
        <end position="146"/>
    </location>
</feature>
<evidence type="ECO:0008006" key="4">
    <source>
        <dbReference type="Google" id="ProtNLM"/>
    </source>
</evidence>
<dbReference type="EMBL" id="MDYN01000006">
    <property type="protein sequence ID" value="OQD87119.1"/>
    <property type="molecule type" value="Genomic_DNA"/>
</dbReference>
<dbReference type="AlphaFoldDB" id="A0A1V6QD38"/>
<keyword evidence="1" id="KW-0732">Signal</keyword>
<dbReference type="Proteomes" id="UP000191672">
    <property type="component" value="Unassembled WGS sequence"/>
</dbReference>
<accession>A0A1V6QD38</accession>
<evidence type="ECO:0000313" key="2">
    <source>
        <dbReference type="EMBL" id="OQD87119.1"/>
    </source>
</evidence>
<dbReference type="OrthoDB" id="2827561at2759"/>
<feature type="signal peptide" evidence="1">
    <location>
        <begin position="1"/>
        <end position="18"/>
    </location>
</feature>
<proteinExistence type="predicted"/>
<sequence length="146" mass="15652">MQIPKPLLPALFALTANALFDCNTDQHAFDPATGKFVVHFTSARDSHYNGNEPWIRICRPNSSGTWDNIDPLGIPCDTAGAKTFSPSQTGLKGDLKVGLGDACASIGRLAGSYLEYKSVFVDLDGDYGNGDVCGKRDHGRSCQLSL</sequence>
<organism evidence="2 3">
    <name type="scientific">Penicillium antarcticum</name>
    <dbReference type="NCBI Taxonomy" id="416450"/>
    <lineage>
        <taxon>Eukaryota</taxon>
        <taxon>Fungi</taxon>
        <taxon>Dikarya</taxon>
        <taxon>Ascomycota</taxon>
        <taxon>Pezizomycotina</taxon>
        <taxon>Eurotiomycetes</taxon>
        <taxon>Eurotiomycetidae</taxon>
        <taxon>Eurotiales</taxon>
        <taxon>Aspergillaceae</taxon>
        <taxon>Penicillium</taxon>
    </lineage>
</organism>